<dbReference type="InterPro" id="IPR010982">
    <property type="entry name" value="Lambda_DNA-bd_dom_sf"/>
</dbReference>
<keyword evidence="3" id="KW-1185">Reference proteome</keyword>
<protein>
    <submittedName>
        <fullName evidence="2">Helix-turn-helix domain-containing protein</fullName>
    </submittedName>
</protein>
<dbReference type="InterPro" id="IPR043917">
    <property type="entry name" value="DUF5753"/>
</dbReference>
<dbReference type="InterPro" id="IPR001387">
    <property type="entry name" value="Cro/C1-type_HTH"/>
</dbReference>
<dbReference type="Gene3D" id="1.10.260.40">
    <property type="entry name" value="lambda repressor-like DNA-binding domains"/>
    <property type="match status" value="1"/>
</dbReference>
<name>A0ABW2TWW9_9PSEU</name>
<proteinExistence type="predicted"/>
<dbReference type="Pfam" id="PF13560">
    <property type="entry name" value="HTH_31"/>
    <property type="match status" value="1"/>
</dbReference>
<dbReference type="CDD" id="cd00093">
    <property type="entry name" value="HTH_XRE"/>
    <property type="match status" value="1"/>
</dbReference>
<reference evidence="3" key="1">
    <citation type="journal article" date="2019" name="Int. J. Syst. Evol. Microbiol.">
        <title>The Global Catalogue of Microorganisms (GCM) 10K type strain sequencing project: providing services to taxonomists for standard genome sequencing and annotation.</title>
        <authorList>
            <consortium name="The Broad Institute Genomics Platform"/>
            <consortium name="The Broad Institute Genome Sequencing Center for Infectious Disease"/>
            <person name="Wu L."/>
            <person name="Ma J."/>
        </authorList>
    </citation>
    <scope>NUCLEOTIDE SEQUENCE [LARGE SCALE GENOMIC DNA]</scope>
    <source>
        <strain evidence="3">JCM 17695</strain>
    </source>
</reference>
<comment type="caution">
    <text evidence="2">The sequence shown here is derived from an EMBL/GenBank/DDBJ whole genome shotgun (WGS) entry which is preliminary data.</text>
</comment>
<evidence type="ECO:0000259" key="1">
    <source>
        <dbReference type="PROSITE" id="PS50943"/>
    </source>
</evidence>
<feature type="domain" description="HTH cro/C1-type" evidence="1">
    <location>
        <begin position="5"/>
        <end position="38"/>
    </location>
</feature>
<dbReference type="Proteomes" id="UP001596512">
    <property type="component" value="Unassembled WGS sequence"/>
</dbReference>
<evidence type="ECO:0000313" key="2">
    <source>
        <dbReference type="EMBL" id="MFC7618395.1"/>
    </source>
</evidence>
<organism evidence="2 3">
    <name type="scientific">Actinokineospora soli</name>
    <dbReference type="NCBI Taxonomy" id="1048753"/>
    <lineage>
        <taxon>Bacteria</taxon>
        <taxon>Bacillati</taxon>
        <taxon>Actinomycetota</taxon>
        <taxon>Actinomycetes</taxon>
        <taxon>Pseudonocardiales</taxon>
        <taxon>Pseudonocardiaceae</taxon>
        <taxon>Actinokineospora</taxon>
    </lineage>
</organism>
<gene>
    <name evidence="2" type="ORF">ACFQV2_38555</name>
</gene>
<dbReference type="PROSITE" id="PS50943">
    <property type="entry name" value="HTH_CROC1"/>
    <property type="match status" value="1"/>
</dbReference>
<dbReference type="SMART" id="SM00530">
    <property type="entry name" value="HTH_XRE"/>
    <property type="match status" value="1"/>
</dbReference>
<evidence type="ECO:0000313" key="3">
    <source>
        <dbReference type="Proteomes" id="UP001596512"/>
    </source>
</evidence>
<dbReference type="EMBL" id="JBHTEY010000004">
    <property type="protein sequence ID" value="MFC7618395.1"/>
    <property type="molecule type" value="Genomic_DNA"/>
</dbReference>
<sequence>MSAELREWRRKAGLTCKQVADALDVSVAKVSRMETGERGLFADDVSALLGLYRVPQQRRVELLDLVRNCHEPNWWQIASPTLPPILPSLWSEVMDVESRAASIVNFETMFVPGLVQTPEYAAEILRGAWSEPPAESVVQGLVAARMARTRLLGTRPAPKLSLIVDEAVLRRRVGEPSVMVGQLHHLLSCARRDNITLQVLPFEAGVTPGLEGPSVLYDLRDGSSVVYVEVRGANAFLGEEHAIRSTRIALRSIGKAALNPVESARFIAKIAEERAQVKE</sequence>
<dbReference type="Pfam" id="PF19054">
    <property type="entry name" value="DUF5753"/>
    <property type="match status" value="1"/>
</dbReference>
<dbReference type="SUPFAM" id="SSF47413">
    <property type="entry name" value="lambda repressor-like DNA-binding domains"/>
    <property type="match status" value="1"/>
</dbReference>
<accession>A0ABW2TWW9</accession>